<dbReference type="Proteomes" id="UP000050794">
    <property type="component" value="Unassembled WGS sequence"/>
</dbReference>
<dbReference type="InterPro" id="IPR000210">
    <property type="entry name" value="BTB/POZ_dom"/>
</dbReference>
<dbReference type="SUPFAM" id="SSF54695">
    <property type="entry name" value="POZ domain"/>
    <property type="match status" value="1"/>
</dbReference>
<dbReference type="Gene3D" id="3.30.710.10">
    <property type="entry name" value="Potassium Channel Kv1.1, Chain A"/>
    <property type="match status" value="1"/>
</dbReference>
<evidence type="ECO:0000313" key="3">
    <source>
        <dbReference type="Proteomes" id="UP000050794"/>
    </source>
</evidence>
<evidence type="ECO:0000259" key="1">
    <source>
        <dbReference type="PROSITE" id="PS50097"/>
    </source>
</evidence>
<organism evidence="3 4">
    <name type="scientific">Toxocara canis</name>
    <name type="common">Canine roundworm</name>
    <dbReference type="NCBI Taxonomy" id="6265"/>
    <lineage>
        <taxon>Eukaryota</taxon>
        <taxon>Metazoa</taxon>
        <taxon>Ecdysozoa</taxon>
        <taxon>Nematoda</taxon>
        <taxon>Chromadorea</taxon>
        <taxon>Rhabditida</taxon>
        <taxon>Spirurina</taxon>
        <taxon>Ascaridomorpha</taxon>
        <taxon>Ascaridoidea</taxon>
        <taxon>Toxocaridae</taxon>
        <taxon>Toxocara</taxon>
    </lineage>
</organism>
<dbReference type="EMBL" id="UYWY01023398">
    <property type="protein sequence ID" value="VDM47516.1"/>
    <property type="molecule type" value="Genomic_DNA"/>
</dbReference>
<dbReference type="Pfam" id="PF00651">
    <property type="entry name" value="BTB"/>
    <property type="match status" value="1"/>
</dbReference>
<sequence length="379" mass="42673">MALSSAELPEVLERISGEEAATHSGCTLQSAVPMVVYHAHVWWNYAYKLTLHGEKPDMQFSFLLLSLGPRAVVNEPLPKGALKDNTPSRQTPPMARNVQLRIGFKNDNEFVPIHEGEMCAKWFTYPAIYPHPGSGSIVVEERNKKTLESVLAGKKCSNSDFIFTRGDSSANDATEYYVHKAPLAYTSITLHSIFNEKVSLPTDQILVESAQDRIIFPYLSDNDMKFLLTYLYTERVTLPEFNRFARVGRVISFLFDRVRLLSIFAQWQQLIIDGLLQIKENEKKVEYAMKSLIAVYSAPYGALPVAKRVAMSTLADQLMRQGDELVEKIKENEEFKKYSIEPILQSALKLKRLVAAVKKTSSVRMTNAGAALVSEEDKA</sequence>
<dbReference type="InterPro" id="IPR011333">
    <property type="entry name" value="SKP1/BTB/POZ_sf"/>
</dbReference>
<evidence type="ECO:0000313" key="4">
    <source>
        <dbReference type="WBParaSite" id="TCNE_0001619601-mRNA-1"/>
    </source>
</evidence>
<reference evidence="2 3" key="2">
    <citation type="submission" date="2018-11" db="EMBL/GenBank/DDBJ databases">
        <authorList>
            <consortium name="Pathogen Informatics"/>
        </authorList>
    </citation>
    <scope>NUCLEOTIDE SEQUENCE [LARGE SCALE GENOMIC DNA]</scope>
</reference>
<reference evidence="4" key="1">
    <citation type="submission" date="2016-06" db="UniProtKB">
        <authorList>
            <consortium name="WormBaseParasite"/>
        </authorList>
    </citation>
    <scope>IDENTIFICATION</scope>
</reference>
<dbReference type="WBParaSite" id="TCNE_0001619601-mRNA-1">
    <property type="protein sequence ID" value="TCNE_0001619601-mRNA-1"/>
    <property type="gene ID" value="TCNE_0001619601"/>
</dbReference>
<dbReference type="PROSITE" id="PS50097">
    <property type="entry name" value="BTB"/>
    <property type="match status" value="1"/>
</dbReference>
<feature type="domain" description="BTB" evidence="1">
    <location>
        <begin position="159"/>
        <end position="240"/>
    </location>
</feature>
<accession>A0A183V625</accession>
<evidence type="ECO:0000313" key="2">
    <source>
        <dbReference type="EMBL" id="VDM47516.1"/>
    </source>
</evidence>
<dbReference type="AlphaFoldDB" id="A0A183V625"/>
<name>A0A183V625_TOXCA</name>
<keyword evidence="3" id="KW-1185">Reference proteome</keyword>
<protein>
    <submittedName>
        <fullName evidence="4">BTB domain-containing protein</fullName>
    </submittedName>
</protein>
<gene>
    <name evidence="2" type="ORF">TCNE_LOCUS16195</name>
</gene>
<proteinExistence type="predicted"/>